<keyword evidence="3 8" id="KW-0812">Transmembrane</keyword>
<evidence type="ECO:0000256" key="8">
    <source>
        <dbReference type="SAM" id="Phobius"/>
    </source>
</evidence>
<sequence length="884" mass="90251">MSGPLAGTRADWRLALRIGWRDAWRHRARSVLVLVMVALPVAAVTLADTFFATQDVSGGEVLERRLGTADAEVSVERSVDRAWQLPDPDDGYSSRGSGRDGGPTLEDVLSVLGPAAAGGGERPATQVSDGSLRVRTEDGLAYVWTLAADWSDHLTDGLATLESGRLPASGEAVISPGMAEAYGFAVGDTLTLARGEELTVVGLGQRADSTPGAENLLVGPDAGLRGYGSTSYLVGGGTVTWRDVVALNRIGAVVASRAVLTDPPPDSALEPAARMGSDVVSGPVITIAALVVVMILLEVVLLAGPAFAVGARRQARTLALLAAAGGTPRQARRVVLGTAVVLGSVAAVLGLVLGLLLTLAALPVLQHFSDQRFGPFDVEPLHLLPVAAFGLLSAVLAAVVPAWSASRTDTVAVLSGRRGDVRTGRSAPVLGAVLLVAGVGAAWLGASRGTSGGEVPIAFSAVLTVLGTVFLVPLVVGLVARVARGLPLPLRFAVRDAARHRTRTAPAVAAVAATVAGVVTLGIAVTSDEAENEAGYTPQLALGALAITDDGPSTDWAALTRAVGEAAPAAEVTPVQALWSSGRTTVDLEVRVPGQGLVLSGYSSSFGGVVVADSVPAGLVDLDDEERAAADEALAAGGVLAFADPGATTAPEAWLRALAYERRSTERLGSAEVPAAWTTPVGEYAPFQAVLSPQAAASLGVEPTTTGLLVTGDLGSVADRIEEVVGGVDEQAVVTYEQGYQLPRETVILQLVLAGLGMILMLGGTLTATFLALADARPDLATLAAVGAEPRTRRAVAAGYALMIGLVGAVLGAVVGFVPGWAITFPLTGPYELATFGQAPEGPSHYFDVPWLLVGGVVVGLPLLVSAVVWVSARSRLPLVARTD</sequence>
<feature type="transmembrane region" description="Helical" evidence="8">
    <location>
        <begin position="284"/>
        <end position="309"/>
    </location>
</feature>
<reference evidence="10" key="1">
    <citation type="submission" date="2022-05" db="EMBL/GenBank/DDBJ databases">
        <authorList>
            <person name="Tuo L."/>
        </authorList>
    </citation>
    <scope>NUCLEOTIDE SEQUENCE</scope>
    <source>
        <strain evidence="10">BSK12Z-4</strain>
    </source>
</reference>
<dbReference type="Proteomes" id="UP001139485">
    <property type="component" value="Unassembled WGS sequence"/>
</dbReference>
<organism evidence="10 11">
    <name type="scientific">Nocardioides bruguierae</name>
    <dbReference type="NCBI Taxonomy" id="2945102"/>
    <lineage>
        <taxon>Bacteria</taxon>
        <taxon>Bacillati</taxon>
        <taxon>Actinomycetota</taxon>
        <taxon>Actinomycetes</taxon>
        <taxon>Propionibacteriales</taxon>
        <taxon>Nocardioidaceae</taxon>
        <taxon>Nocardioides</taxon>
    </lineage>
</organism>
<feature type="region of interest" description="Disordered" evidence="7">
    <location>
        <begin position="83"/>
        <end position="105"/>
    </location>
</feature>
<feature type="domain" description="ABC3 transporter permease C-terminal" evidence="9">
    <location>
        <begin position="291"/>
        <end position="408"/>
    </location>
</feature>
<evidence type="ECO:0000256" key="7">
    <source>
        <dbReference type="SAM" id="MobiDB-lite"/>
    </source>
</evidence>
<feature type="transmembrane region" description="Helical" evidence="8">
    <location>
        <begin position="747"/>
        <end position="774"/>
    </location>
</feature>
<keyword evidence="5 8" id="KW-0472">Membrane</keyword>
<evidence type="ECO:0000313" key="11">
    <source>
        <dbReference type="Proteomes" id="UP001139485"/>
    </source>
</evidence>
<feature type="transmembrane region" description="Helical" evidence="8">
    <location>
        <begin position="382"/>
        <end position="405"/>
    </location>
</feature>
<evidence type="ECO:0000259" key="9">
    <source>
        <dbReference type="Pfam" id="PF02687"/>
    </source>
</evidence>
<keyword evidence="2" id="KW-1003">Cell membrane</keyword>
<dbReference type="AlphaFoldDB" id="A0A9X2D6L1"/>
<keyword evidence="11" id="KW-1185">Reference proteome</keyword>
<evidence type="ECO:0000313" key="10">
    <source>
        <dbReference type="EMBL" id="MCM0620261.1"/>
    </source>
</evidence>
<feature type="transmembrane region" description="Helical" evidence="8">
    <location>
        <begin position="334"/>
        <end position="362"/>
    </location>
</feature>
<dbReference type="Pfam" id="PF02687">
    <property type="entry name" value="FtsX"/>
    <property type="match status" value="2"/>
</dbReference>
<comment type="similarity">
    <text evidence="6">Belongs to the ABC-4 integral membrane protein family.</text>
</comment>
<comment type="caution">
    <text evidence="10">The sequence shown here is derived from an EMBL/GenBank/DDBJ whole genome shotgun (WGS) entry which is preliminary data.</text>
</comment>
<feature type="transmembrane region" description="Helical" evidence="8">
    <location>
        <begin position="795"/>
        <end position="823"/>
    </location>
</feature>
<dbReference type="InterPro" id="IPR003838">
    <property type="entry name" value="ABC3_permease_C"/>
</dbReference>
<evidence type="ECO:0000256" key="4">
    <source>
        <dbReference type="ARBA" id="ARBA00022989"/>
    </source>
</evidence>
<dbReference type="RefSeq" id="WP_250826930.1">
    <property type="nucleotide sequence ID" value="NZ_JAMOIL010000009.1"/>
</dbReference>
<name>A0A9X2D6L1_9ACTN</name>
<dbReference type="GO" id="GO:0022857">
    <property type="term" value="F:transmembrane transporter activity"/>
    <property type="evidence" value="ECO:0007669"/>
    <property type="project" value="TreeGrafter"/>
</dbReference>
<protein>
    <submittedName>
        <fullName evidence="10">FtsX-like permease family protein</fullName>
    </submittedName>
</protein>
<evidence type="ECO:0000256" key="3">
    <source>
        <dbReference type="ARBA" id="ARBA00022692"/>
    </source>
</evidence>
<comment type="subcellular location">
    <subcellularLocation>
        <location evidence="1">Cell membrane</location>
        <topology evidence="1">Multi-pass membrane protein</topology>
    </subcellularLocation>
</comment>
<evidence type="ECO:0000256" key="5">
    <source>
        <dbReference type="ARBA" id="ARBA00023136"/>
    </source>
</evidence>
<gene>
    <name evidence="10" type="ORF">M8330_08125</name>
</gene>
<feature type="transmembrane region" description="Helical" evidence="8">
    <location>
        <begin position="31"/>
        <end position="52"/>
    </location>
</feature>
<accession>A0A9X2D6L1</accession>
<feature type="transmembrane region" description="Helical" evidence="8">
    <location>
        <begin position="426"/>
        <end position="445"/>
    </location>
</feature>
<feature type="transmembrane region" description="Helical" evidence="8">
    <location>
        <begin position="504"/>
        <end position="525"/>
    </location>
</feature>
<dbReference type="InterPro" id="IPR050250">
    <property type="entry name" value="Macrolide_Exporter_MacB"/>
</dbReference>
<evidence type="ECO:0000256" key="2">
    <source>
        <dbReference type="ARBA" id="ARBA00022475"/>
    </source>
</evidence>
<evidence type="ECO:0000256" key="6">
    <source>
        <dbReference type="ARBA" id="ARBA00038076"/>
    </source>
</evidence>
<keyword evidence="4 8" id="KW-1133">Transmembrane helix</keyword>
<dbReference type="PANTHER" id="PTHR30572">
    <property type="entry name" value="MEMBRANE COMPONENT OF TRANSPORTER-RELATED"/>
    <property type="match status" value="1"/>
</dbReference>
<feature type="domain" description="ABC3 transporter permease C-terminal" evidence="9">
    <location>
        <begin position="752"/>
        <end position="875"/>
    </location>
</feature>
<feature type="transmembrane region" description="Helical" evidence="8">
    <location>
        <begin position="851"/>
        <end position="873"/>
    </location>
</feature>
<proteinExistence type="inferred from homology"/>
<feature type="transmembrane region" description="Helical" evidence="8">
    <location>
        <begin position="457"/>
        <end position="483"/>
    </location>
</feature>
<dbReference type="EMBL" id="JAMOIL010000009">
    <property type="protein sequence ID" value="MCM0620261.1"/>
    <property type="molecule type" value="Genomic_DNA"/>
</dbReference>
<dbReference type="GO" id="GO:0005886">
    <property type="term" value="C:plasma membrane"/>
    <property type="evidence" value="ECO:0007669"/>
    <property type="project" value="UniProtKB-SubCell"/>
</dbReference>
<evidence type="ECO:0000256" key="1">
    <source>
        <dbReference type="ARBA" id="ARBA00004651"/>
    </source>
</evidence>
<dbReference type="PANTHER" id="PTHR30572:SF4">
    <property type="entry name" value="ABC TRANSPORTER PERMEASE YTRF"/>
    <property type="match status" value="1"/>
</dbReference>